<reference evidence="2" key="2">
    <citation type="submission" date="2020-10" db="UniProtKB">
        <authorList>
            <consortium name="WormBaseParasite"/>
        </authorList>
    </citation>
    <scope>IDENTIFICATION</scope>
</reference>
<evidence type="ECO:0000313" key="1">
    <source>
        <dbReference type="Proteomes" id="UP000492821"/>
    </source>
</evidence>
<protein>
    <submittedName>
        <fullName evidence="2">Activin_recp domain-containing protein</fullName>
    </submittedName>
</protein>
<dbReference type="WBParaSite" id="Pan_g8859.t1">
    <property type="protein sequence ID" value="Pan_g8859.t1"/>
    <property type="gene ID" value="Pan_g8859"/>
</dbReference>
<dbReference type="AlphaFoldDB" id="A0A7E4WAD8"/>
<name>A0A7E4WAD8_PANRE</name>
<organism evidence="1 2">
    <name type="scientific">Panagrellus redivivus</name>
    <name type="common">Microworm</name>
    <dbReference type="NCBI Taxonomy" id="6233"/>
    <lineage>
        <taxon>Eukaryota</taxon>
        <taxon>Metazoa</taxon>
        <taxon>Ecdysozoa</taxon>
        <taxon>Nematoda</taxon>
        <taxon>Chromadorea</taxon>
        <taxon>Rhabditida</taxon>
        <taxon>Tylenchina</taxon>
        <taxon>Panagrolaimomorpha</taxon>
        <taxon>Panagrolaimoidea</taxon>
        <taxon>Panagrolaimidae</taxon>
        <taxon>Panagrellus</taxon>
    </lineage>
</organism>
<reference evidence="1" key="1">
    <citation type="journal article" date="2013" name="Genetics">
        <title>The draft genome and transcriptome of Panagrellus redivivus are shaped by the harsh demands of a free-living lifestyle.</title>
        <authorList>
            <person name="Srinivasan J."/>
            <person name="Dillman A.R."/>
            <person name="Macchietto M.G."/>
            <person name="Heikkinen L."/>
            <person name="Lakso M."/>
            <person name="Fracchia K.M."/>
            <person name="Antoshechkin I."/>
            <person name="Mortazavi A."/>
            <person name="Wong G."/>
            <person name="Sternberg P.W."/>
        </authorList>
    </citation>
    <scope>NUCLEOTIDE SEQUENCE [LARGE SCALE GENOMIC DNA]</scope>
    <source>
        <strain evidence="1">MT8872</strain>
    </source>
</reference>
<proteinExistence type="predicted"/>
<keyword evidence="1" id="KW-1185">Reference proteome</keyword>
<evidence type="ECO:0000313" key="2">
    <source>
        <dbReference type="WBParaSite" id="Pan_g8859.t1"/>
    </source>
</evidence>
<dbReference type="Proteomes" id="UP000492821">
    <property type="component" value="Unassembled WGS sequence"/>
</dbReference>
<accession>A0A7E4WAD8</accession>
<sequence>MIDVNVTFSKYTGTRTVLVQSRCRESLEGGFVPPVHTLVRTQPSTSAYPINMAKTAAIFAVVALCVFVADGQSDPPPLSGPNLGYLRFCSSPDVCYKLGVDNYGCNNVPAEEVRDMAVTVHTKHCFYLFEHINCEGRRVRVGPDCYRDDCCPKNLEDCNFRNIVTSYMLC</sequence>